<dbReference type="Proteomes" id="UP000092377">
    <property type="component" value="Unassembled WGS sequence"/>
</dbReference>
<organism evidence="3 5">
    <name type="scientific">Morganella psychrotolerans</name>
    <dbReference type="NCBI Taxonomy" id="368603"/>
    <lineage>
        <taxon>Bacteria</taxon>
        <taxon>Pseudomonadati</taxon>
        <taxon>Pseudomonadota</taxon>
        <taxon>Gammaproteobacteria</taxon>
        <taxon>Enterobacterales</taxon>
        <taxon>Morganellaceae</taxon>
        <taxon>Morganella</taxon>
    </lineage>
</organism>
<feature type="domain" description="DUF5675" evidence="1">
    <location>
        <begin position="8"/>
        <end position="127"/>
    </location>
</feature>
<dbReference type="InterPro" id="IPR043732">
    <property type="entry name" value="DUF5675"/>
</dbReference>
<proteinExistence type="predicted"/>
<sequence>MSKHVLSIVRETQSNNATISTFAISGSSVRGYILERPGPDTSESMRRKRIPEGRYFLKWHNSTLPGVKKYNPVPLLFSSAVSPNRGILIHNGNYPANTDGCLLVGASRGIDFVGNSVVKLKEIKTFLDKVGIENVTVNIRSFYTE</sequence>
<protein>
    <recommendedName>
        <fullName evidence="1">DUF5675 domain-containing protein</fullName>
    </recommendedName>
</protein>
<accession>A0A1B8HEV3</accession>
<dbReference type="Proteomes" id="UP000092247">
    <property type="component" value="Unassembled WGS sequence"/>
</dbReference>
<evidence type="ECO:0000313" key="4">
    <source>
        <dbReference type="Proteomes" id="UP000092247"/>
    </source>
</evidence>
<evidence type="ECO:0000259" key="1">
    <source>
        <dbReference type="Pfam" id="PF18925"/>
    </source>
</evidence>
<gene>
    <name evidence="2" type="ORF">AYY17_13055</name>
    <name evidence="3" type="ORF">AYY18_04980</name>
</gene>
<reference evidence="3 4" key="1">
    <citation type="submission" date="2016-06" db="EMBL/GenBank/DDBJ databases">
        <authorList>
            <person name="Kjaerup R.B."/>
            <person name="Dalgaard T.S."/>
            <person name="Juul-Madsen H.R."/>
        </authorList>
    </citation>
    <scope>NUCLEOTIDE SEQUENCE [LARGE SCALE GENOMIC DNA]</scope>
    <source>
        <strain evidence="3">GCSL-Mp20</strain>
        <strain evidence="2 4">GCSL-Mp3</strain>
    </source>
</reference>
<evidence type="ECO:0000313" key="5">
    <source>
        <dbReference type="Proteomes" id="UP000092377"/>
    </source>
</evidence>
<evidence type="ECO:0000313" key="3">
    <source>
        <dbReference type="EMBL" id="OBU07584.1"/>
    </source>
</evidence>
<comment type="caution">
    <text evidence="3">The sequence shown here is derived from an EMBL/GenBank/DDBJ whole genome shotgun (WGS) entry which is preliminary data.</text>
</comment>
<dbReference type="EMBL" id="LZEX01000045">
    <property type="protein sequence ID" value="OBU02571.1"/>
    <property type="molecule type" value="Genomic_DNA"/>
</dbReference>
<keyword evidence="5" id="KW-1185">Reference proteome</keyword>
<dbReference type="RefSeq" id="WP_067402471.1">
    <property type="nucleotide sequence ID" value="NZ_CBCPID010000003.1"/>
</dbReference>
<reference evidence="5" key="2">
    <citation type="submission" date="2016-06" db="EMBL/GenBank/DDBJ databases">
        <authorList>
            <person name="Butler K."/>
        </authorList>
    </citation>
    <scope>NUCLEOTIDE SEQUENCE [LARGE SCALE GENOMIC DNA]</scope>
    <source>
        <strain evidence="5">GCSL-Mp20</strain>
    </source>
</reference>
<name>A0A1B8HEV3_9GAMM</name>
<evidence type="ECO:0000313" key="2">
    <source>
        <dbReference type="EMBL" id="OBU02571.1"/>
    </source>
</evidence>
<dbReference type="EMBL" id="LZEY01000023">
    <property type="protein sequence ID" value="OBU07584.1"/>
    <property type="molecule type" value="Genomic_DNA"/>
</dbReference>
<dbReference type="Pfam" id="PF18925">
    <property type="entry name" value="DUF5675"/>
    <property type="match status" value="1"/>
</dbReference>
<dbReference type="AlphaFoldDB" id="A0A1B8HEV3"/>
<dbReference type="OrthoDB" id="8719825at2"/>